<feature type="active site" evidence="3">
    <location>
        <position position="194"/>
    </location>
</feature>
<feature type="compositionally biased region" description="Basic and acidic residues" evidence="4">
    <location>
        <begin position="8"/>
        <end position="21"/>
    </location>
</feature>
<sequence>MTTIAPENDAHEDRTHDDGNRPKKAHRRWFKTRVTLGIIIAVALIVAIIGAITPWPSAMVIRAVFTQGGDATAAEMDKHVPDTKLTETLDVAYADEGVDTTMDVFTPASATGPLPTIVWIHGGAWISGSKENVDPYMRILAAEGYTTIAVNYTLGPEGFYPKAVHQINDALGYIDEHADDLNVDSTQIVLAGDSAGGQLASQMATLITSPDYAEIMDITPKMSADQVVATVLNCGVYDLAALAQLDGIVGWGFKSSMWAYAGTKTWAEDSSGATMSTVNWVTEDFPTTYISGGNGDGLTWLQSIPMADRLNELGVDVTTQFWPAPHEPQLPHEYQFHLDMPDAQTALQKTIDFLGAHTTQP</sequence>
<dbReference type="InterPro" id="IPR049492">
    <property type="entry name" value="BD-FAE-like_dom"/>
</dbReference>
<evidence type="ECO:0000313" key="8">
    <source>
        <dbReference type="Proteomes" id="UP000629365"/>
    </source>
</evidence>
<dbReference type="Pfam" id="PF20434">
    <property type="entry name" value="BD-FAE"/>
    <property type="match status" value="1"/>
</dbReference>
<dbReference type="InterPro" id="IPR033140">
    <property type="entry name" value="Lipase_GDXG_put_SER_AS"/>
</dbReference>
<evidence type="ECO:0000256" key="5">
    <source>
        <dbReference type="SAM" id="Phobius"/>
    </source>
</evidence>
<name>A0ABQ1R8M4_9MICO</name>
<dbReference type="Gene3D" id="3.40.50.1820">
    <property type="entry name" value="alpha/beta hydrolase"/>
    <property type="match status" value="1"/>
</dbReference>
<proteinExistence type="inferred from homology"/>
<evidence type="ECO:0000256" key="2">
    <source>
        <dbReference type="ARBA" id="ARBA00022801"/>
    </source>
</evidence>
<dbReference type="InterPro" id="IPR029058">
    <property type="entry name" value="AB_hydrolase_fold"/>
</dbReference>
<dbReference type="SUPFAM" id="SSF53474">
    <property type="entry name" value="alpha/beta-Hydrolases"/>
    <property type="match status" value="1"/>
</dbReference>
<keyword evidence="5" id="KW-0812">Transmembrane</keyword>
<protein>
    <submittedName>
        <fullName evidence="7">Lipase</fullName>
    </submittedName>
</protein>
<feature type="region of interest" description="Disordered" evidence="4">
    <location>
        <begin position="1"/>
        <end position="25"/>
    </location>
</feature>
<keyword evidence="2" id="KW-0378">Hydrolase</keyword>
<reference evidence="8" key="1">
    <citation type="journal article" date="2019" name="Int. J. Syst. Evol. Microbiol.">
        <title>The Global Catalogue of Microorganisms (GCM) 10K type strain sequencing project: providing services to taxonomists for standard genome sequencing and annotation.</title>
        <authorList>
            <consortium name="The Broad Institute Genomics Platform"/>
            <consortium name="The Broad Institute Genome Sequencing Center for Infectious Disease"/>
            <person name="Wu L."/>
            <person name="Ma J."/>
        </authorList>
    </citation>
    <scope>NUCLEOTIDE SEQUENCE [LARGE SCALE GENOMIC DNA]</scope>
    <source>
        <strain evidence="8">CCM 7640</strain>
    </source>
</reference>
<accession>A0ABQ1R8M4</accession>
<keyword evidence="5" id="KW-1133">Transmembrane helix</keyword>
<evidence type="ECO:0000259" key="6">
    <source>
        <dbReference type="Pfam" id="PF20434"/>
    </source>
</evidence>
<feature type="transmembrane region" description="Helical" evidence="5">
    <location>
        <begin position="34"/>
        <end position="55"/>
    </location>
</feature>
<evidence type="ECO:0000256" key="4">
    <source>
        <dbReference type="SAM" id="MobiDB-lite"/>
    </source>
</evidence>
<dbReference type="InterPro" id="IPR050300">
    <property type="entry name" value="GDXG_lipolytic_enzyme"/>
</dbReference>
<evidence type="ECO:0000313" key="7">
    <source>
        <dbReference type="EMBL" id="GGD62276.1"/>
    </source>
</evidence>
<comment type="similarity">
    <text evidence="1">Belongs to the 'GDXG' lipolytic enzyme family.</text>
</comment>
<organism evidence="7 8">
    <name type="scientific">Microbacterium murale</name>
    <dbReference type="NCBI Taxonomy" id="1081040"/>
    <lineage>
        <taxon>Bacteria</taxon>
        <taxon>Bacillati</taxon>
        <taxon>Actinomycetota</taxon>
        <taxon>Actinomycetes</taxon>
        <taxon>Micrococcales</taxon>
        <taxon>Microbacteriaceae</taxon>
        <taxon>Microbacterium</taxon>
    </lineage>
</organism>
<feature type="domain" description="BD-FAE-like" evidence="6">
    <location>
        <begin position="102"/>
        <end position="298"/>
    </location>
</feature>
<gene>
    <name evidence="7" type="ORF">GCM10007269_01740</name>
</gene>
<evidence type="ECO:0000256" key="3">
    <source>
        <dbReference type="PROSITE-ProRule" id="PRU10038"/>
    </source>
</evidence>
<comment type="caution">
    <text evidence="7">The sequence shown here is derived from an EMBL/GenBank/DDBJ whole genome shotgun (WGS) entry which is preliminary data.</text>
</comment>
<dbReference type="PANTHER" id="PTHR48081">
    <property type="entry name" value="AB HYDROLASE SUPERFAMILY PROTEIN C4A8.06C"/>
    <property type="match status" value="1"/>
</dbReference>
<dbReference type="EMBL" id="BMCM01000001">
    <property type="protein sequence ID" value="GGD62276.1"/>
    <property type="molecule type" value="Genomic_DNA"/>
</dbReference>
<dbReference type="RefSeq" id="WP_188434647.1">
    <property type="nucleotide sequence ID" value="NZ_BMCM01000001.1"/>
</dbReference>
<evidence type="ECO:0000256" key="1">
    <source>
        <dbReference type="ARBA" id="ARBA00010515"/>
    </source>
</evidence>
<dbReference type="Proteomes" id="UP000629365">
    <property type="component" value="Unassembled WGS sequence"/>
</dbReference>
<keyword evidence="5" id="KW-0472">Membrane</keyword>
<dbReference type="PROSITE" id="PS01174">
    <property type="entry name" value="LIPASE_GDXG_SER"/>
    <property type="match status" value="1"/>
</dbReference>
<keyword evidence="8" id="KW-1185">Reference proteome</keyword>